<dbReference type="EMBL" id="LLZS01000006">
    <property type="protein sequence ID" value="KUR71860.1"/>
    <property type="molecule type" value="Genomic_DNA"/>
</dbReference>
<dbReference type="InterPro" id="IPR036291">
    <property type="entry name" value="NAD(P)-bd_dom_sf"/>
</dbReference>
<dbReference type="InterPro" id="IPR020904">
    <property type="entry name" value="Sc_DH/Rdtase_CS"/>
</dbReference>
<dbReference type="SUPFAM" id="SSF51735">
    <property type="entry name" value="NAD(P)-binding Rossmann-fold domains"/>
    <property type="match status" value="1"/>
</dbReference>
<organism evidence="3 4">
    <name type="scientific">Novosphingobium fuchskuhlense</name>
    <dbReference type="NCBI Taxonomy" id="1117702"/>
    <lineage>
        <taxon>Bacteria</taxon>
        <taxon>Pseudomonadati</taxon>
        <taxon>Pseudomonadota</taxon>
        <taxon>Alphaproteobacteria</taxon>
        <taxon>Sphingomonadales</taxon>
        <taxon>Sphingomonadaceae</taxon>
        <taxon>Novosphingobium</taxon>
    </lineage>
</organism>
<dbReference type="InterPro" id="IPR002347">
    <property type="entry name" value="SDR_fam"/>
</dbReference>
<dbReference type="AlphaFoldDB" id="A0A117UW06"/>
<feature type="domain" description="Ketoreductase" evidence="2">
    <location>
        <begin position="11"/>
        <end position="199"/>
    </location>
</feature>
<protein>
    <submittedName>
        <fullName evidence="3">2-deoxy-D-gluconate 3-dehydrogenase</fullName>
    </submittedName>
</protein>
<dbReference type="PRINTS" id="PR00081">
    <property type="entry name" value="GDHRDH"/>
</dbReference>
<accession>A0A117UW06</accession>
<dbReference type="PRINTS" id="PR00080">
    <property type="entry name" value="SDRFAMILY"/>
</dbReference>
<keyword evidence="4" id="KW-1185">Reference proteome</keyword>
<dbReference type="STRING" id="1117702.AQZ52_09785"/>
<dbReference type="Gene3D" id="3.40.50.720">
    <property type="entry name" value="NAD(P)-binding Rossmann-like Domain"/>
    <property type="match status" value="1"/>
</dbReference>
<dbReference type="PROSITE" id="PS00061">
    <property type="entry name" value="ADH_SHORT"/>
    <property type="match status" value="1"/>
</dbReference>
<dbReference type="InterPro" id="IPR057326">
    <property type="entry name" value="KR_dom"/>
</dbReference>
<gene>
    <name evidence="3" type="ORF">AQZ52_09785</name>
</gene>
<dbReference type="OrthoDB" id="9796652at2"/>
<dbReference type="Proteomes" id="UP000058012">
    <property type="component" value="Unassembled WGS sequence"/>
</dbReference>
<dbReference type="SMART" id="SM00822">
    <property type="entry name" value="PKS_KR"/>
    <property type="match status" value="1"/>
</dbReference>
<dbReference type="GO" id="GO:0016616">
    <property type="term" value="F:oxidoreductase activity, acting on the CH-OH group of donors, NAD or NADP as acceptor"/>
    <property type="evidence" value="ECO:0007669"/>
    <property type="project" value="TreeGrafter"/>
</dbReference>
<evidence type="ECO:0000313" key="4">
    <source>
        <dbReference type="Proteomes" id="UP000058012"/>
    </source>
</evidence>
<dbReference type="Pfam" id="PF13561">
    <property type="entry name" value="adh_short_C2"/>
    <property type="match status" value="1"/>
</dbReference>
<evidence type="ECO:0000259" key="2">
    <source>
        <dbReference type="SMART" id="SM00822"/>
    </source>
</evidence>
<dbReference type="FunFam" id="3.40.50.720:FF:000084">
    <property type="entry name" value="Short-chain dehydrogenase reductase"/>
    <property type="match status" value="1"/>
</dbReference>
<dbReference type="PANTHER" id="PTHR42760">
    <property type="entry name" value="SHORT-CHAIN DEHYDROGENASES/REDUCTASES FAMILY MEMBER"/>
    <property type="match status" value="1"/>
</dbReference>
<name>A0A117UW06_9SPHN</name>
<comment type="similarity">
    <text evidence="1">Belongs to the short-chain dehydrogenases/reductases (SDR) family.</text>
</comment>
<comment type="caution">
    <text evidence="3">The sequence shown here is derived from an EMBL/GenBank/DDBJ whole genome shotgun (WGS) entry which is preliminary data.</text>
</comment>
<evidence type="ECO:0000256" key="1">
    <source>
        <dbReference type="ARBA" id="ARBA00006484"/>
    </source>
</evidence>
<proteinExistence type="inferred from homology"/>
<sequence>MPYQPFDLGGKVALVTGGNGGIGLGMAEALAQAGASVIIWGTNPAKNAAAMSSLEETGACIASEIVDVSDERAVIAAMEKAVAEFGRIDTVVANAGVGGGGPFEALPTEQWRKVMAVNLDGVFFTLREACKHMKVRAEAGDPGGSLIAISSTSAIHGAARNQAYGTAKGALCSLIRATAVEFARYGVRANAVLPGWTVSEMTQAAQANEKFNRQVISRVPFRKWMEPRDFGGIAVYLASDASRHHTGDSIVIDAGYTIF</sequence>
<evidence type="ECO:0000313" key="3">
    <source>
        <dbReference type="EMBL" id="KUR71860.1"/>
    </source>
</evidence>
<reference evidence="3 4" key="1">
    <citation type="submission" date="2015-10" db="EMBL/GenBank/DDBJ databases">
        <title>Draft genome sequence of Novosphingobium fuchskuhlense DSM 25065 isolated from a surface water sample of the southwest basin of Lake Grosse Fuchskuhle.</title>
        <authorList>
            <person name="Ruckert C."/>
            <person name="Winkler A."/>
            <person name="Glaeser J."/>
            <person name="Grossart H.-P."/>
            <person name="Kalinowski J."/>
            <person name="Glaeser S."/>
        </authorList>
    </citation>
    <scope>NUCLEOTIDE SEQUENCE [LARGE SCALE GENOMIC DNA]</scope>
    <source>
        <strain evidence="3 4">FNE08-7</strain>
    </source>
</reference>